<dbReference type="PANTHER" id="PTHR45663:SF15">
    <property type="entry name" value="THIOREDOXIN Y1, CHLOROPLASTIC"/>
    <property type="match status" value="1"/>
</dbReference>
<dbReference type="EMBL" id="BLLF01001281">
    <property type="protein sequence ID" value="GFH18311.1"/>
    <property type="molecule type" value="Genomic_DNA"/>
</dbReference>
<dbReference type="PRINTS" id="PR00421">
    <property type="entry name" value="THIOREDOXIN"/>
</dbReference>
<gene>
    <name evidence="3" type="ORF">HaLaN_15087</name>
</gene>
<keyword evidence="4" id="KW-1185">Reference proteome</keyword>
<evidence type="ECO:0000256" key="1">
    <source>
        <dbReference type="SAM" id="MobiDB-lite"/>
    </source>
</evidence>
<dbReference type="Proteomes" id="UP000485058">
    <property type="component" value="Unassembled WGS sequence"/>
</dbReference>
<feature type="region of interest" description="Disordered" evidence="1">
    <location>
        <begin position="1"/>
        <end position="25"/>
    </location>
</feature>
<evidence type="ECO:0000259" key="2">
    <source>
        <dbReference type="Pfam" id="PF00085"/>
    </source>
</evidence>
<dbReference type="PANTHER" id="PTHR45663">
    <property type="entry name" value="GEO12009P1"/>
    <property type="match status" value="1"/>
</dbReference>
<accession>A0A699Z815</accession>
<reference evidence="3 4" key="1">
    <citation type="submission" date="2020-02" db="EMBL/GenBank/DDBJ databases">
        <title>Draft genome sequence of Haematococcus lacustris strain NIES-144.</title>
        <authorList>
            <person name="Morimoto D."/>
            <person name="Nakagawa S."/>
            <person name="Yoshida T."/>
            <person name="Sawayama S."/>
        </authorList>
    </citation>
    <scope>NUCLEOTIDE SEQUENCE [LARGE SCALE GENOMIC DNA]</scope>
    <source>
        <strain evidence="3 4">NIES-144</strain>
    </source>
</reference>
<dbReference type="SUPFAM" id="SSF52833">
    <property type="entry name" value="Thioredoxin-like"/>
    <property type="match status" value="1"/>
</dbReference>
<protein>
    <submittedName>
        <fullName evidence="3">Thioredoxin</fullName>
    </submittedName>
</protein>
<dbReference type="InterPro" id="IPR013766">
    <property type="entry name" value="Thioredoxin_domain"/>
</dbReference>
<comment type="caution">
    <text evidence="3">The sequence shown here is derived from an EMBL/GenBank/DDBJ whole genome shotgun (WGS) entry which is preliminary data.</text>
</comment>
<dbReference type="GO" id="GO:0015035">
    <property type="term" value="F:protein-disulfide reductase activity"/>
    <property type="evidence" value="ECO:0007669"/>
    <property type="project" value="TreeGrafter"/>
</dbReference>
<dbReference type="AlphaFoldDB" id="A0A699Z815"/>
<organism evidence="3 4">
    <name type="scientific">Haematococcus lacustris</name>
    <name type="common">Green alga</name>
    <name type="synonym">Haematococcus pluvialis</name>
    <dbReference type="NCBI Taxonomy" id="44745"/>
    <lineage>
        <taxon>Eukaryota</taxon>
        <taxon>Viridiplantae</taxon>
        <taxon>Chlorophyta</taxon>
        <taxon>core chlorophytes</taxon>
        <taxon>Chlorophyceae</taxon>
        <taxon>CS clade</taxon>
        <taxon>Chlamydomonadales</taxon>
        <taxon>Haematococcaceae</taxon>
        <taxon>Haematococcus</taxon>
    </lineage>
</organism>
<sequence>MQACSTSGRAHIAGRPSAQSMGVAAPRPCWQRHASRPYPARETRICATKQTFTSFDDMIANSQAPVLVDFAAQWCGPCQMLAPVLKVVKIDTDKYPAIATAHKIQALPTLILFKNGRPVDRIEGLPNEQQLVERLDCLALLLFMARGIRDESVRLTAHLPQALWYAFLAAVLARVEARSEWAVPGSLLLNCKNLFLPRPALR</sequence>
<evidence type="ECO:0000313" key="4">
    <source>
        <dbReference type="Proteomes" id="UP000485058"/>
    </source>
</evidence>
<evidence type="ECO:0000313" key="3">
    <source>
        <dbReference type="EMBL" id="GFH18311.1"/>
    </source>
</evidence>
<feature type="domain" description="Thioredoxin" evidence="2">
    <location>
        <begin position="51"/>
        <end position="135"/>
    </location>
</feature>
<dbReference type="Gene3D" id="3.40.30.10">
    <property type="entry name" value="Glutaredoxin"/>
    <property type="match status" value="1"/>
</dbReference>
<name>A0A699Z815_HAELA</name>
<dbReference type="InterPro" id="IPR036249">
    <property type="entry name" value="Thioredoxin-like_sf"/>
</dbReference>
<dbReference type="Pfam" id="PF00085">
    <property type="entry name" value="Thioredoxin"/>
    <property type="match status" value="1"/>
</dbReference>
<dbReference type="CDD" id="cd02947">
    <property type="entry name" value="TRX_family"/>
    <property type="match status" value="1"/>
</dbReference>
<dbReference type="GO" id="GO:0005737">
    <property type="term" value="C:cytoplasm"/>
    <property type="evidence" value="ECO:0007669"/>
    <property type="project" value="TreeGrafter"/>
</dbReference>
<proteinExistence type="predicted"/>